<proteinExistence type="predicted"/>
<evidence type="ECO:0000313" key="4">
    <source>
        <dbReference type="Proteomes" id="UP000002051"/>
    </source>
</evidence>
<protein>
    <submittedName>
        <fullName evidence="2">Transmembrane protein, putative</fullName>
    </submittedName>
</protein>
<name>G7L9I7_MEDTR</name>
<keyword evidence="4" id="KW-1185">Reference proteome</keyword>
<keyword evidence="1" id="KW-1133">Transmembrane helix</keyword>
<dbReference type="AlphaFoldDB" id="G7L9I7"/>
<evidence type="ECO:0000313" key="2">
    <source>
        <dbReference type="EMBL" id="AET04461.1"/>
    </source>
</evidence>
<accession>G7L9I7</accession>
<reference evidence="2 4" key="2">
    <citation type="journal article" date="2014" name="BMC Genomics">
        <title>An improved genome release (version Mt4.0) for the model legume Medicago truncatula.</title>
        <authorList>
            <person name="Tang H."/>
            <person name="Krishnakumar V."/>
            <person name="Bidwell S."/>
            <person name="Rosen B."/>
            <person name="Chan A."/>
            <person name="Zhou S."/>
            <person name="Gentzbittel L."/>
            <person name="Childs K.L."/>
            <person name="Yandell M."/>
            <person name="Gundlach H."/>
            <person name="Mayer K.F."/>
            <person name="Schwartz D.C."/>
            <person name="Town C.D."/>
        </authorList>
    </citation>
    <scope>GENOME REANNOTATION</scope>
    <source>
        <strain evidence="3 4">cv. Jemalong A17</strain>
    </source>
</reference>
<dbReference type="HOGENOM" id="CLU_2174790_0_0_1"/>
<evidence type="ECO:0000256" key="1">
    <source>
        <dbReference type="SAM" id="Phobius"/>
    </source>
</evidence>
<evidence type="ECO:0000313" key="3">
    <source>
        <dbReference type="EnsemblPlants" id="AET04461"/>
    </source>
</evidence>
<dbReference type="PaxDb" id="3880-AET04461"/>
<sequence length="110" mass="12912">MVPPQFKIFASATDVTPLNGGSLEMQCKGLRKWYAHSRNLRVIELRNPWNQNDGEYQIPSTYRKIHCNSFYISIAMGFSTGFWVFWGSLILIASWRHAYFRFLSNMNDRI</sequence>
<reference evidence="2 4" key="1">
    <citation type="journal article" date="2011" name="Nature">
        <title>The Medicago genome provides insight into the evolution of rhizobial symbioses.</title>
        <authorList>
            <person name="Young N.D."/>
            <person name="Debelle F."/>
            <person name="Oldroyd G.E."/>
            <person name="Geurts R."/>
            <person name="Cannon S.B."/>
            <person name="Udvardi M.K."/>
            <person name="Benedito V.A."/>
            <person name="Mayer K.F."/>
            <person name="Gouzy J."/>
            <person name="Schoof H."/>
            <person name="Van de Peer Y."/>
            <person name="Proost S."/>
            <person name="Cook D.R."/>
            <person name="Meyers B.C."/>
            <person name="Spannagl M."/>
            <person name="Cheung F."/>
            <person name="De Mita S."/>
            <person name="Krishnakumar V."/>
            <person name="Gundlach H."/>
            <person name="Zhou S."/>
            <person name="Mudge J."/>
            <person name="Bharti A.K."/>
            <person name="Murray J.D."/>
            <person name="Naoumkina M.A."/>
            <person name="Rosen B."/>
            <person name="Silverstein K.A."/>
            <person name="Tang H."/>
            <person name="Rombauts S."/>
            <person name="Zhao P.X."/>
            <person name="Zhou P."/>
            <person name="Barbe V."/>
            <person name="Bardou P."/>
            <person name="Bechner M."/>
            <person name="Bellec A."/>
            <person name="Berger A."/>
            <person name="Berges H."/>
            <person name="Bidwell S."/>
            <person name="Bisseling T."/>
            <person name="Choisne N."/>
            <person name="Couloux A."/>
            <person name="Denny R."/>
            <person name="Deshpande S."/>
            <person name="Dai X."/>
            <person name="Doyle J.J."/>
            <person name="Dudez A.M."/>
            <person name="Farmer A.D."/>
            <person name="Fouteau S."/>
            <person name="Franken C."/>
            <person name="Gibelin C."/>
            <person name="Gish J."/>
            <person name="Goldstein S."/>
            <person name="Gonzalez A.J."/>
            <person name="Green P.J."/>
            <person name="Hallab A."/>
            <person name="Hartog M."/>
            <person name="Hua A."/>
            <person name="Humphray S.J."/>
            <person name="Jeong D.H."/>
            <person name="Jing Y."/>
            <person name="Jocker A."/>
            <person name="Kenton S.M."/>
            <person name="Kim D.J."/>
            <person name="Klee K."/>
            <person name="Lai H."/>
            <person name="Lang C."/>
            <person name="Lin S."/>
            <person name="Macmil S.L."/>
            <person name="Magdelenat G."/>
            <person name="Matthews L."/>
            <person name="McCorrison J."/>
            <person name="Monaghan E.L."/>
            <person name="Mun J.H."/>
            <person name="Najar F.Z."/>
            <person name="Nicholson C."/>
            <person name="Noirot C."/>
            <person name="O'Bleness M."/>
            <person name="Paule C.R."/>
            <person name="Poulain J."/>
            <person name="Prion F."/>
            <person name="Qin B."/>
            <person name="Qu C."/>
            <person name="Retzel E.F."/>
            <person name="Riddle C."/>
            <person name="Sallet E."/>
            <person name="Samain S."/>
            <person name="Samson N."/>
            <person name="Sanders I."/>
            <person name="Saurat O."/>
            <person name="Scarpelli C."/>
            <person name="Schiex T."/>
            <person name="Segurens B."/>
            <person name="Severin A.J."/>
            <person name="Sherrier D.J."/>
            <person name="Shi R."/>
            <person name="Sims S."/>
            <person name="Singer S.R."/>
            <person name="Sinharoy S."/>
            <person name="Sterck L."/>
            <person name="Viollet A."/>
            <person name="Wang B.B."/>
            <person name="Wang K."/>
            <person name="Wang M."/>
            <person name="Wang X."/>
            <person name="Warfsmann J."/>
            <person name="Weissenbach J."/>
            <person name="White D.D."/>
            <person name="White J.D."/>
            <person name="Wiley G.B."/>
            <person name="Wincker P."/>
            <person name="Xing Y."/>
            <person name="Yang L."/>
            <person name="Yao Z."/>
            <person name="Ying F."/>
            <person name="Zhai J."/>
            <person name="Zhou L."/>
            <person name="Zuber A."/>
            <person name="Denarie J."/>
            <person name="Dixon R.A."/>
            <person name="May G.D."/>
            <person name="Schwartz D.C."/>
            <person name="Rogers J."/>
            <person name="Quetier F."/>
            <person name="Town C.D."/>
            <person name="Roe B.A."/>
        </authorList>
    </citation>
    <scope>NUCLEOTIDE SEQUENCE [LARGE SCALE GENOMIC DNA]</scope>
    <source>
        <strain evidence="2">A17</strain>
        <strain evidence="3 4">cv. Jemalong A17</strain>
    </source>
</reference>
<dbReference type="EMBL" id="CM001224">
    <property type="protein sequence ID" value="AET04461.1"/>
    <property type="molecule type" value="Genomic_DNA"/>
</dbReference>
<dbReference type="EnsemblPlants" id="AET04461">
    <property type="protein sequence ID" value="AET04461"/>
    <property type="gene ID" value="MTR_8g088990"/>
</dbReference>
<reference evidence="3" key="3">
    <citation type="submission" date="2015-04" db="UniProtKB">
        <authorList>
            <consortium name="EnsemblPlants"/>
        </authorList>
    </citation>
    <scope>IDENTIFICATION</scope>
    <source>
        <strain evidence="3">cv. Jemalong A17</strain>
    </source>
</reference>
<organism evidence="2 4">
    <name type="scientific">Medicago truncatula</name>
    <name type="common">Barrel medic</name>
    <name type="synonym">Medicago tribuloides</name>
    <dbReference type="NCBI Taxonomy" id="3880"/>
    <lineage>
        <taxon>Eukaryota</taxon>
        <taxon>Viridiplantae</taxon>
        <taxon>Streptophyta</taxon>
        <taxon>Embryophyta</taxon>
        <taxon>Tracheophyta</taxon>
        <taxon>Spermatophyta</taxon>
        <taxon>Magnoliopsida</taxon>
        <taxon>eudicotyledons</taxon>
        <taxon>Gunneridae</taxon>
        <taxon>Pentapetalae</taxon>
        <taxon>rosids</taxon>
        <taxon>fabids</taxon>
        <taxon>Fabales</taxon>
        <taxon>Fabaceae</taxon>
        <taxon>Papilionoideae</taxon>
        <taxon>50 kb inversion clade</taxon>
        <taxon>NPAAA clade</taxon>
        <taxon>Hologalegina</taxon>
        <taxon>IRL clade</taxon>
        <taxon>Trifolieae</taxon>
        <taxon>Medicago</taxon>
    </lineage>
</organism>
<keyword evidence="1 2" id="KW-0812">Transmembrane</keyword>
<feature type="transmembrane region" description="Helical" evidence="1">
    <location>
        <begin position="70"/>
        <end position="95"/>
    </location>
</feature>
<keyword evidence="1" id="KW-0472">Membrane</keyword>
<dbReference type="Proteomes" id="UP000002051">
    <property type="component" value="Chromosome 8"/>
</dbReference>
<gene>
    <name evidence="2" type="ordered locus">MTR_8g088990</name>
</gene>